<feature type="domain" description="ABC transporter" evidence="3">
    <location>
        <begin position="26"/>
        <end position="54"/>
    </location>
</feature>
<dbReference type="Gene3D" id="3.40.50.300">
    <property type="entry name" value="P-loop containing nucleotide triphosphate hydrolases"/>
    <property type="match status" value="1"/>
</dbReference>
<dbReference type="PATRIC" id="fig|1114960.4.peg.4442"/>
<organism evidence="4 5">
    <name type="scientific">Rhodococcus pyridinivorans AK37</name>
    <dbReference type="NCBI Taxonomy" id="1114960"/>
    <lineage>
        <taxon>Bacteria</taxon>
        <taxon>Bacillati</taxon>
        <taxon>Actinomycetota</taxon>
        <taxon>Actinomycetes</taxon>
        <taxon>Mycobacteriales</taxon>
        <taxon>Nocardiaceae</taxon>
        <taxon>Rhodococcus</taxon>
    </lineage>
</organism>
<dbReference type="GO" id="GO:0004140">
    <property type="term" value="F:dephospho-CoA kinase activity"/>
    <property type="evidence" value="ECO:0007669"/>
    <property type="project" value="InterPro"/>
</dbReference>
<dbReference type="InterPro" id="IPR027417">
    <property type="entry name" value="P-loop_NTPase"/>
</dbReference>
<dbReference type="GO" id="GO:0016887">
    <property type="term" value="F:ATP hydrolysis activity"/>
    <property type="evidence" value="ECO:0007669"/>
    <property type="project" value="InterPro"/>
</dbReference>
<dbReference type="InterPro" id="IPR001977">
    <property type="entry name" value="Depp_CoAkinase"/>
</dbReference>
<gene>
    <name evidence="4" type="ORF">AK37_21786</name>
</gene>
<sequence length="69" mass="7248">MLVAEGVEKSFRRGWWPARRRSTVLRGTDLVLAPGEVVGLTGENGSGKSTLMKSAASGGAATLWADHHG</sequence>
<proteinExistence type="predicted"/>
<comment type="caution">
    <text evidence="4">The sequence shown here is derived from an EMBL/GenBank/DDBJ whole genome shotgun (WGS) entry which is preliminary data.</text>
</comment>
<evidence type="ECO:0000313" key="4">
    <source>
        <dbReference type="EMBL" id="EHK80991.1"/>
    </source>
</evidence>
<protein>
    <submittedName>
        <fullName evidence="4">ABC transporter, ATP-binding component</fullName>
    </submittedName>
</protein>
<dbReference type="Proteomes" id="UP000005064">
    <property type="component" value="Unassembled WGS sequence"/>
</dbReference>
<evidence type="ECO:0000256" key="2">
    <source>
        <dbReference type="ARBA" id="ARBA00022840"/>
    </source>
</evidence>
<dbReference type="SUPFAM" id="SSF52540">
    <property type="entry name" value="P-loop containing nucleoside triphosphate hydrolases"/>
    <property type="match status" value="1"/>
</dbReference>
<evidence type="ECO:0000313" key="5">
    <source>
        <dbReference type="Proteomes" id="UP000005064"/>
    </source>
</evidence>
<reference evidence="4 5" key="1">
    <citation type="submission" date="2011-12" db="EMBL/GenBank/DDBJ databases">
        <authorList>
            <person name="Kriszt B."/>
            <person name="Tancsics A."/>
            <person name="Cserhati M."/>
            <person name="Toth A."/>
            <person name="Nagy I."/>
            <person name="Horvath B."/>
            <person name="Tamura T."/>
            <person name="Kukolya J."/>
            <person name="Szoboszlay S."/>
        </authorList>
    </citation>
    <scope>NUCLEOTIDE SEQUENCE [LARGE SCALE GENOMIC DNA]</scope>
    <source>
        <strain evidence="4 5">AK37</strain>
    </source>
</reference>
<keyword evidence="1" id="KW-0547">Nucleotide-binding</keyword>
<accession>H0JX80</accession>
<keyword evidence="2 4" id="KW-0067">ATP-binding</keyword>
<evidence type="ECO:0000256" key="1">
    <source>
        <dbReference type="ARBA" id="ARBA00022741"/>
    </source>
</evidence>
<dbReference type="InterPro" id="IPR003439">
    <property type="entry name" value="ABC_transporter-like_ATP-bd"/>
</dbReference>
<evidence type="ECO:0000259" key="3">
    <source>
        <dbReference type="Pfam" id="PF00005"/>
    </source>
</evidence>
<dbReference type="EMBL" id="AHBW01000059">
    <property type="protein sequence ID" value="EHK80991.1"/>
    <property type="molecule type" value="Genomic_DNA"/>
</dbReference>
<dbReference type="GO" id="GO:0015937">
    <property type="term" value="P:coenzyme A biosynthetic process"/>
    <property type="evidence" value="ECO:0007669"/>
    <property type="project" value="InterPro"/>
</dbReference>
<dbReference type="PROSITE" id="PS51219">
    <property type="entry name" value="DPCK"/>
    <property type="match status" value="1"/>
</dbReference>
<name>H0JX80_9NOCA</name>
<dbReference type="GO" id="GO:0005524">
    <property type="term" value="F:ATP binding"/>
    <property type="evidence" value="ECO:0007669"/>
    <property type="project" value="UniProtKB-KW"/>
</dbReference>
<dbReference type="AlphaFoldDB" id="H0JX80"/>
<dbReference type="Pfam" id="PF00005">
    <property type="entry name" value="ABC_tran"/>
    <property type="match status" value="1"/>
</dbReference>